<dbReference type="NCBIfam" id="TIGR00083">
    <property type="entry name" value="ribF"/>
    <property type="match status" value="1"/>
</dbReference>
<dbReference type="GO" id="GO:0008531">
    <property type="term" value="F:riboflavin kinase activity"/>
    <property type="evidence" value="ECO:0007669"/>
    <property type="project" value="UniProtKB-EC"/>
</dbReference>
<dbReference type="CDD" id="cd02064">
    <property type="entry name" value="FAD_synthetase_N"/>
    <property type="match status" value="1"/>
</dbReference>
<evidence type="ECO:0000256" key="7">
    <source>
        <dbReference type="ARBA" id="ARBA00022695"/>
    </source>
</evidence>
<name>A0ABP2XEC2_9CHLA</name>
<evidence type="ECO:0000256" key="1">
    <source>
        <dbReference type="ARBA" id="ARBA00002121"/>
    </source>
</evidence>
<evidence type="ECO:0000256" key="14">
    <source>
        <dbReference type="ARBA" id="ARBA00049494"/>
    </source>
</evidence>
<comment type="catalytic activity">
    <reaction evidence="14 15">
        <text>FMN + ATP + H(+) = FAD + diphosphate</text>
        <dbReference type="Rhea" id="RHEA:17237"/>
        <dbReference type="ChEBI" id="CHEBI:15378"/>
        <dbReference type="ChEBI" id="CHEBI:30616"/>
        <dbReference type="ChEBI" id="CHEBI:33019"/>
        <dbReference type="ChEBI" id="CHEBI:57692"/>
        <dbReference type="ChEBI" id="CHEBI:58210"/>
        <dbReference type="EC" id="2.7.7.2"/>
    </reaction>
</comment>
<accession>A0ABP2XEC2</accession>
<dbReference type="EC" id="2.7.7.2" evidence="15"/>
<keyword evidence="7 15" id="KW-0548">Nucleotidyltransferase</keyword>
<gene>
    <name evidence="17" type="primary">ribF</name>
    <name evidence="17" type="ORF">H359_0524</name>
</gene>
<dbReference type="PANTHER" id="PTHR22749:SF6">
    <property type="entry name" value="RIBOFLAVIN KINASE"/>
    <property type="match status" value="1"/>
</dbReference>
<evidence type="ECO:0000256" key="6">
    <source>
        <dbReference type="ARBA" id="ARBA00022679"/>
    </source>
</evidence>
<evidence type="ECO:0000256" key="10">
    <source>
        <dbReference type="ARBA" id="ARBA00022827"/>
    </source>
</evidence>
<comment type="pathway">
    <text evidence="2 15">Cofactor biosynthesis; FAD biosynthesis; FAD from FMN: step 1/1.</text>
</comment>
<dbReference type="PIRSF" id="PIRSF004491">
    <property type="entry name" value="FAD_Synth"/>
    <property type="match status" value="1"/>
</dbReference>
<dbReference type="EMBL" id="APJW01000002">
    <property type="protein sequence ID" value="EQM62801.1"/>
    <property type="molecule type" value="Genomic_DNA"/>
</dbReference>
<dbReference type="SUPFAM" id="SSF82114">
    <property type="entry name" value="Riboflavin kinase-like"/>
    <property type="match status" value="1"/>
</dbReference>
<keyword evidence="9 15" id="KW-0418">Kinase</keyword>
<dbReference type="InterPro" id="IPR023468">
    <property type="entry name" value="Riboflavin_kinase"/>
</dbReference>
<evidence type="ECO:0000256" key="5">
    <source>
        <dbReference type="ARBA" id="ARBA00022643"/>
    </source>
</evidence>
<evidence type="ECO:0000256" key="15">
    <source>
        <dbReference type="PIRNR" id="PIRNR004491"/>
    </source>
</evidence>
<keyword evidence="12" id="KW-0511">Multifunctional enzyme</keyword>
<evidence type="ECO:0000256" key="11">
    <source>
        <dbReference type="ARBA" id="ARBA00022840"/>
    </source>
</evidence>
<keyword evidence="6 15" id="KW-0808">Transferase</keyword>
<evidence type="ECO:0000256" key="12">
    <source>
        <dbReference type="ARBA" id="ARBA00023268"/>
    </source>
</evidence>
<dbReference type="SUPFAM" id="SSF52374">
    <property type="entry name" value="Nucleotidylyl transferase"/>
    <property type="match status" value="1"/>
</dbReference>
<keyword evidence="4 15" id="KW-0285">Flavoprotein</keyword>
<dbReference type="PANTHER" id="PTHR22749">
    <property type="entry name" value="RIBOFLAVIN KINASE/FMN ADENYLYLTRANSFERASE"/>
    <property type="match status" value="1"/>
</dbReference>
<dbReference type="Gene3D" id="3.40.50.620">
    <property type="entry name" value="HUPs"/>
    <property type="match status" value="1"/>
</dbReference>
<evidence type="ECO:0000256" key="13">
    <source>
        <dbReference type="ARBA" id="ARBA00047880"/>
    </source>
</evidence>
<dbReference type="SMART" id="SM00904">
    <property type="entry name" value="Flavokinase"/>
    <property type="match status" value="1"/>
</dbReference>
<sequence>MEISYSLSSPNYVIDSVTIGFFDGCHLGHRRLLSRLSSYEGKSGVITFDIHPQTLLSSSSPMLITTIKEKLAIFANLSVDHTFVLPFTREFANQSAEEFLSLIHNTLRCKRLILGYDSRFGKDGLGNITSLCPLATILNIELMKIPPYYVDGEIVSSKKIREFLSRGDLVKANAFLGYPYQYSGEVIQGKRIGRCLGVPTINIQQQSALLPHGVYACEVVHKATYYQGIMNLGLAPTVQREGLVLEAHLFEFSGNLYGERVTVIPRKFIRAEQTFASKESLKQAMLKDTKVAKSFFNSPSYVKTV</sequence>
<evidence type="ECO:0000313" key="17">
    <source>
        <dbReference type="EMBL" id="EQM62801.1"/>
    </source>
</evidence>
<comment type="caution">
    <text evidence="17">The sequence shown here is derived from an EMBL/GenBank/DDBJ whole genome shotgun (WGS) entry which is preliminary data.</text>
</comment>
<keyword evidence="8 15" id="KW-0547">Nucleotide-binding</keyword>
<dbReference type="Pfam" id="PF01687">
    <property type="entry name" value="Flavokinase"/>
    <property type="match status" value="1"/>
</dbReference>
<keyword evidence="18" id="KW-1185">Reference proteome</keyword>
<dbReference type="RefSeq" id="WP_020370082.1">
    <property type="nucleotide sequence ID" value="NZ_APJW01000002.1"/>
</dbReference>
<dbReference type="Gene3D" id="2.40.30.30">
    <property type="entry name" value="Riboflavin kinase-like"/>
    <property type="match status" value="1"/>
</dbReference>
<dbReference type="EC" id="2.7.1.26" evidence="15"/>
<protein>
    <recommendedName>
        <fullName evidence="15">Riboflavin biosynthesis protein</fullName>
    </recommendedName>
    <domain>
        <recommendedName>
            <fullName evidence="15">Riboflavin kinase</fullName>
            <ecNumber evidence="15">2.7.1.26</ecNumber>
        </recommendedName>
        <alternativeName>
            <fullName evidence="15">Flavokinase</fullName>
        </alternativeName>
    </domain>
    <domain>
        <recommendedName>
            <fullName evidence="15">FMN adenylyltransferase</fullName>
            <ecNumber evidence="15">2.7.7.2</ecNumber>
        </recommendedName>
        <alternativeName>
            <fullName evidence="15">FAD pyrophosphorylase</fullName>
        </alternativeName>
        <alternativeName>
            <fullName evidence="15">FAD synthase</fullName>
        </alternativeName>
    </domain>
</protein>
<keyword evidence="11 15" id="KW-0067">ATP-binding</keyword>
<keyword evidence="10 15" id="KW-0274">FAD</keyword>
<dbReference type="InterPro" id="IPR002606">
    <property type="entry name" value="Riboflavin_kinase_bac"/>
</dbReference>
<proteinExistence type="inferred from homology"/>
<dbReference type="InterPro" id="IPR015864">
    <property type="entry name" value="FAD_synthase"/>
</dbReference>
<dbReference type="InterPro" id="IPR014729">
    <property type="entry name" value="Rossmann-like_a/b/a_fold"/>
</dbReference>
<comment type="similarity">
    <text evidence="15">Belongs to the ribF family.</text>
</comment>
<dbReference type="InterPro" id="IPR015865">
    <property type="entry name" value="Riboflavin_kinase_bac/euk"/>
</dbReference>
<comment type="function">
    <text evidence="1">Catalyzes the phosphorylation of riboflavin to FMN followed by the adenylation of FMN to FAD.</text>
</comment>
<dbReference type="NCBIfam" id="NF004162">
    <property type="entry name" value="PRK05627.1-5"/>
    <property type="match status" value="1"/>
</dbReference>
<evidence type="ECO:0000313" key="18">
    <source>
        <dbReference type="Proteomes" id="UP000016064"/>
    </source>
</evidence>
<evidence type="ECO:0000256" key="3">
    <source>
        <dbReference type="ARBA" id="ARBA00005201"/>
    </source>
</evidence>
<organism evidence="17 18">
    <name type="scientific">Chlamydia ibidis 10-1398/6</name>
    <dbReference type="NCBI Taxonomy" id="1046581"/>
    <lineage>
        <taxon>Bacteria</taxon>
        <taxon>Pseudomonadati</taxon>
        <taxon>Chlamydiota</taxon>
        <taxon>Chlamydiia</taxon>
        <taxon>Chlamydiales</taxon>
        <taxon>Chlamydiaceae</taxon>
        <taxon>Chlamydia/Chlamydophila group</taxon>
        <taxon>Chlamydia</taxon>
    </lineage>
</organism>
<comment type="catalytic activity">
    <reaction evidence="13 15">
        <text>riboflavin + ATP = FMN + ADP + H(+)</text>
        <dbReference type="Rhea" id="RHEA:14357"/>
        <dbReference type="ChEBI" id="CHEBI:15378"/>
        <dbReference type="ChEBI" id="CHEBI:30616"/>
        <dbReference type="ChEBI" id="CHEBI:57986"/>
        <dbReference type="ChEBI" id="CHEBI:58210"/>
        <dbReference type="ChEBI" id="CHEBI:456216"/>
        <dbReference type="EC" id="2.7.1.26"/>
    </reaction>
</comment>
<feature type="domain" description="Riboflavin kinase" evidence="16">
    <location>
        <begin position="175"/>
        <end position="297"/>
    </location>
</feature>
<reference evidence="17 18" key="1">
    <citation type="submission" date="2013-07" db="EMBL/GenBank/DDBJ databases">
        <title>Isolation of a new Chlamydia species from the feral Sacred Ibis (Threskiornis aethiopicus): Chlamydia ibidis.</title>
        <authorList>
            <person name="Vorimore F."/>
            <person name="Hsia R.-C."/>
            <person name="Huot-Creasy H."/>
            <person name="Bastian S."/>
            <person name="Deruyter L."/>
            <person name="Passet A."/>
            <person name="Sachse K."/>
            <person name="Bavoil P."/>
            <person name="Myers G."/>
            <person name="Laroucau K."/>
        </authorList>
    </citation>
    <scope>NUCLEOTIDE SEQUENCE [LARGE SCALE GENOMIC DNA]</scope>
    <source>
        <strain evidence="17 18">10-1398/6</strain>
    </source>
</reference>
<dbReference type="Pfam" id="PF06574">
    <property type="entry name" value="FAD_syn"/>
    <property type="match status" value="1"/>
</dbReference>
<evidence type="ECO:0000256" key="8">
    <source>
        <dbReference type="ARBA" id="ARBA00022741"/>
    </source>
</evidence>
<evidence type="ECO:0000256" key="2">
    <source>
        <dbReference type="ARBA" id="ARBA00004726"/>
    </source>
</evidence>
<evidence type="ECO:0000256" key="4">
    <source>
        <dbReference type="ARBA" id="ARBA00022630"/>
    </source>
</evidence>
<evidence type="ECO:0000259" key="16">
    <source>
        <dbReference type="SMART" id="SM00904"/>
    </source>
</evidence>
<comment type="pathway">
    <text evidence="3 15">Cofactor biosynthesis; FMN biosynthesis; FMN from riboflavin (ATP route): step 1/1.</text>
</comment>
<dbReference type="Proteomes" id="UP000016064">
    <property type="component" value="Unassembled WGS sequence"/>
</dbReference>
<dbReference type="InterPro" id="IPR023465">
    <property type="entry name" value="Riboflavin_kinase_dom_sf"/>
</dbReference>
<keyword evidence="5 15" id="KW-0288">FMN</keyword>
<evidence type="ECO:0000256" key="9">
    <source>
        <dbReference type="ARBA" id="ARBA00022777"/>
    </source>
</evidence>